<evidence type="ECO:0000313" key="2">
    <source>
        <dbReference type="EMBL" id="PHM29984.1"/>
    </source>
</evidence>
<name>A0A1N6MV28_9GAMM</name>
<reference evidence="2 5" key="3">
    <citation type="journal article" date="2017" name="Nat. Microbiol.">
        <title>Natural product diversity associated with the nematode symbionts Photorhabdus and Xenorhabdus.</title>
        <authorList>
            <person name="Tobias N.J."/>
            <person name="Wolff H."/>
            <person name="Djahanschiri B."/>
            <person name="Grundmann F."/>
            <person name="Kronenwerth M."/>
            <person name="Shi Y.M."/>
            <person name="Simonyi S."/>
            <person name="Grun P."/>
            <person name="Shapiro-Ilan D."/>
            <person name="Pidot S.J."/>
            <person name="Stinear T.P."/>
            <person name="Ebersberger I."/>
            <person name="Bode H.B."/>
        </authorList>
    </citation>
    <scope>NUCLEOTIDE SEQUENCE [LARGE SCALE GENOMIC DNA]</scope>
    <source>
        <strain evidence="2 5">DSM 16336</strain>
    </source>
</reference>
<keyword evidence="3" id="KW-0378">Hydrolase</keyword>
<protein>
    <submittedName>
        <fullName evidence="2 3">Epoxide hydrolase</fullName>
        <ecNumber evidence="3">3.3.2.-</ecNumber>
    </submittedName>
</protein>
<dbReference type="PANTHER" id="PTHR43798">
    <property type="entry name" value="MONOACYLGLYCEROL LIPASE"/>
    <property type="match status" value="1"/>
</dbReference>
<reference evidence="3" key="1">
    <citation type="submission" date="2016-12" db="EMBL/GenBank/DDBJ databases">
        <authorList>
            <person name="Song W.-J."/>
            <person name="Kurnit D.M."/>
        </authorList>
    </citation>
    <scope>NUCLEOTIDE SEQUENCE [LARGE SCALE GENOMIC DNA]</scope>
    <source>
        <strain evidence="3">HGB1681</strain>
    </source>
</reference>
<dbReference type="EC" id="3.3.2.-" evidence="3"/>
<dbReference type="InterPro" id="IPR050266">
    <property type="entry name" value="AB_hydrolase_sf"/>
</dbReference>
<evidence type="ECO:0000313" key="4">
    <source>
        <dbReference type="Proteomes" id="UP000196435"/>
    </source>
</evidence>
<dbReference type="InterPro" id="IPR000073">
    <property type="entry name" value="AB_hydrolase_1"/>
</dbReference>
<dbReference type="Proteomes" id="UP000196435">
    <property type="component" value="Unassembled WGS sequence"/>
</dbReference>
<sequence>MATTHNDIHYYNVSTRYARISVLDSGGNGLPVLFIHGNSSSKDVFFHQIEYFKNDYRVLALDLPGHGLSSNASEPRKAYSMPAYAQTVIEVLEKIGINRVVVFGWSLGGHIGLEMLALFPKMIGLMICGTPPVSAGKDSVAQGFCLNDHMGLAAKADFTEEDVKIFAYETVGINAPHEQFIFDAVARTDGLSRQYMFEAFTSPQATDQRLLAETSKIPLAIVNGSGDPFINAQYIGSLNYQHLWRDQVISLAGVDHAPFWEAPAQFNPILADFLCDF</sequence>
<dbReference type="Proteomes" id="UP000224871">
    <property type="component" value="Unassembled WGS sequence"/>
</dbReference>
<dbReference type="SUPFAM" id="SSF53474">
    <property type="entry name" value="alpha/beta-Hydrolases"/>
    <property type="match status" value="1"/>
</dbReference>
<keyword evidence="5" id="KW-1185">Reference proteome</keyword>
<gene>
    <name evidence="2" type="ORF">Xinn_03638</name>
    <name evidence="3" type="ORF">XIS1_160003</name>
</gene>
<dbReference type="EMBL" id="FTLG01000068">
    <property type="protein sequence ID" value="SIP72634.1"/>
    <property type="molecule type" value="Genomic_DNA"/>
</dbReference>
<organism evidence="3 4">
    <name type="scientific">Xenorhabdus innexi</name>
    <dbReference type="NCBI Taxonomy" id="290109"/>
    <lineage>
        <taxon>Bacteria</taxon>
        <taxon>Pseudomonadati</taxon>
        <taxon>Pseudomonadota</taxon>
        <taxon>Gammaproteobacteria</taxon>
        <taxon>Enterobacterales</taxon>
        <taxon>Morganellaceae</taxon>
        <taxon>Xenorhabdus</taxon>
    </lineage>
</organism>
<evidence type="ECO:0000313" key="3">
    <source>
        <dbReference type="EMBL" id="SIP72634.1"/>
    </source>
</evidence>
<evidence type="ECO:0000259" key="1">
    <source>
        <dbReference type="Pfam" id="PF12697"/>
    </source>
</evidence>
<dbReference type="RefSeq" id="WP_086952969.1">
    <property type="nucleotide sequence ID" value="NZ_CAWNQC010000279.1"/>
</dbReference>
<dbReference type="GO" id="GO:0016787">
    <property type="term" value="F:hydrolase activity"/>
    <property type="evidence" value="ECO:0007669"/>
    <property type="project" value="UniProtKB-KW"/>
</dbReference>
<dbReference type="AlphaFoldDB" id="A0A1N6MV28"/>
<dbReference type="EMBL" id="NIBU01000078">
    <property type="protein sequence ID" value="PHM29984.1"/>
    <property type="molecule type" value="Genomic_DNA"/>
</dbReference>
<dbReference type="Gene3D" id="3.40.50.1820">
    <property type="entry name" value="alpha/beta hydrolase"/>
    <property type="match status" value="1"/>
</dbReference>
<accession>A0A1N6MV28</accession>
<dbReference type="PRINTS" id="PR00111">
    <property type="entry name" value="ABHYDROLASE"/>
</dbReference>
<proteinExistence type="predicted"/>
<evidence type="ECO:0000313" key="5">
    <source>
        <dbReference type="Proteomes" id="UP000224871"/>
    </source>
</evidence>
<dbReference type="OrthoDB" id="9780765at2"/>
<reference evidence="4" key="2">
    <citation type="submission" date="2016-12" db="EMBL/GenBank/DDBJ databases">
        <authorList>
            <person name="Gaudriault S."/>
        </authorList>
    </citation>
    <scope>NUCLEOTIDE SEQUENCE [LARGE SCALE GENOMIC DNA]</scope>
    <source>
        <strain evidence="4">HGB1681 (deposited as PTA-6826 in the American Type Culture Collection)</strain>
    </source>
</reference>
<dbReference type="InterPro" id="IPR029058">
    <property type="entry name" value="AB_hydrolase_fold"/>
</dbReference>
<dbReference type="Pfam" id="PF12697">
    <property type="entry name" value="Abhydrolase_6"/>
    <property type="match status" value="1"/>
</dbReference>
<feature type="domain" description="AB hydrolase-1" evidence="1">
    <location>
        <begin position="32"/>
        <end position="267"/>
    </location>
</feature>